<dbReference type="GO" id="GO:0050821">
    <property type="term" value="P:protein stabilization"/>
    <property type="evidence" value="ECO:0007669"/>
    <property type="project" value="InterPro"/>
</dbReference>
<dbReference type="SUPFAM" id="SSF54534">
    <property type="entry name" value="FKBP-like"/>
    <property type="match status" value="2"/>
</dbReference>
<keyword evidence="5 7" id="KW-0143">Chaperone</keyword>
<accession>A0A1G9QP00</accession>
<dbReference type="InterPro" id="IPR023058">
    <property type="entry name" value="PPIase_PpiC_CS"/>
</dbReference>
<dbReference type="Pfam" id="PF09312">
    <property type="entry name" value="SurA_N"/>
    <property type="match status" value="1"/>
</dbReference>
<dbReference type="InterPro" id="IPR027304">
    <property type="entry name" value="Trigger_fact/SurA_dom_sf"/>
</dbReference>
<dbReference type="EMBL" id="FNHP01000002">
    <property type="protein sequence ID" value="SDM12752.1"/>
    <property type="molecule type" value="Genomic_DNA"/>
</dbReference>
<dbReference type="Gene3D" id="1.10.4030.10">
    <property type="entry name" value="Porin chaperone SurA, peptide-binding domain"/>
    <property type="match status" value="1"/>
</dbReference>
<evidence type="ECO:0000313" key="10">
    <source>
        <dbReference type="Proteomes" id="UP000198552"/>
    </source>
</evidence>
<evidence type="ECO:0000313" key="9">
    <source>
        <dbReference type="EMBL" id="SDM12752.1"/>
    </source>
</evidence>
<dbReference type="PROSITE" id="PS50198">
    <property type="entry name" value="PPIC_PPIASE_2"/>
    <property type="match status" value="2"/>
</dbReference>
<dbReference type="InterPro" id="IPR000297">
    <property type="entry name" value="PPIase_PpiC"/>
</dbReference>
<dbReference type="InterPro" id="IPR050280">
    <property type="entry name" value="OMP_Chaperone_SurA"/>
</dbReference>
<dbReference type="Pfam" id="PF00639">
    <property type="entry name" value="Rotamase"/>
    <property type="match status" value="2"/>
</dbReference>
<dbReference type="OrthoDB" id="14196at2"/>
<evidence type="ECO:0000256" key="2">
    <source>
        <dbReference type="ARBA" id="ARBA00022737"/>
    </source>
</evidence>
<evidence type="ECO:0000256" key="6">
    <source>
        <dbReference type="ARBA" id="ARBA00023235"/>
    </source>
</evidence>
<dbReference type="InterPro" id="IPR015391">
    <property type="entry name" value="SurA_N"/>
</dbReference>
<dbReference type="RefSeq" id="WP_091567331.1">
    <property type="nucleotide sequence ID" value="NZ_FNHP01000002.1"/>
</dbReference>
<evidence type="ECO:0000256" key="5">
    <source>
        <dbReference type="ARBA" id="ARBA00023186"/>
    </source>
</evidence>
<keyword evidence="6 7" id="KW-0413">Isomerase</keyword>
<dbReference type="EC" id="5.2.1.8" evidence="7"/>
<dbReference type="Proteomes" id="UP000198552">
    <property type="component" value="Unassembled WGS sequence"/>
</dbReference>
<keyword evidence="2 7" id="KW-0677">Repeat</keyword>
<comment type="subcellular location">
    <subcellularLocation>
        <location evidence="7">Periplasm</location>
    </subcellularLocation>
    <text evidence="7">Is capable of associating with the outer membrane.</text>
</comment>
<dbReference type="GO" id="GO:0006457">
    <property type="term" value="P:protein folding"/>
    <property type="evidence" value="ECO:0007669"/>
    <property type="project" value="UniProtKB-UniRule"/>
</dbReference>
<feature type="domain" description="PpiC" evidence="8">
    <location>
        <begin position="320"/>
        <end position="419"/>
    </location>
</feature>
<dbReference type="HAMAP" id="MF_01183">
    <property type="entry name" value="Chaperone_SurA"/>
    <property type="match status" value="1"/>
</dbReference>
<evidence type="ECO:0000256" key="7">
    <source>
        <dbReference type="HAMAP-Rule" id="MF_01183"/>
    </source>
</evidence>
<dbReference type="GO" id="GO:0042277">
    <property type="term" value="F:peptide binding"/>
    <property type="evidence" value="ECO:0007669"/>
    <property type="project" value="InterPro"/>
</dbReference>
<dbReference type="GO" id="GO:0051082">
    <property type="term" value="F:unfolded protein binding"/>
    <property type="evidence" value="ECO:0007669"/>
    <property type="project" value="UniProtKB-UniRule"/>
</dbReference>
<dbReference type="Gene3D" id="3.10.50.40">
    <property type="match status" value="2"/>
</dbReference>
<sequence precursor="true">MTFRALTLSLACLSALALSAPAPAQGLRTPGGSAARLPATLLPPAGTGSAAAAAGTAPRQADYIVAVVNSEPITNNEVRQRAARLQQQLAAQNVAAPPRDVLAREALERLVMERVQVQLARESGIKVDDWALNQAEQTVARQNDVSVEEMHRRLAADGVSPERFREELRQQLLALRVRERDVEARVRVSDLDVDQYLREQQQAAGGGRLELNLAHIFVRVPESATPVQAAEREKRAQEIRAQINAGGDFAQLAREYSDAPEGASGGELGLRPAERYPDLFVSATQSAPVGGVVGPVRSPAGYHILKVVDRSRAGVVAATAVESHARHILLRVQPGTTEAQAAERLEELRQRVVQGGADFAQLAREFSQDGSAKDGGDLGWALPGRFVPEFEQTLNGLAPGEVSQPVATRFGVHLIQLLGRREVKLNQRQQRDMVREAVREKKLDEAFSNWLRDARARAYVEYRDAPQL</sequence>
<dbReference type="GO" id="GO:0030288">
    <property type="term" value="C:outer membrane-bounded periplasmic space"/>
    <property type="evidence" value="ECO:0007669"/>
    <property type="project" value="InterPro"/>
</dbReference>
<evidence type="ECO:0000256" key="3">
    <source>
        <dbReference type="ARBA" id="ARBA00022764"/>
    </source>
</evidence>
<dbReference type="STRING" id="1527607.SAMN05428957_102468"/>
<feature type="signal peptide" evidence="7">
    <location>
        <begin position="1"/>
        <end position="24"/>
    </location>
</feature>
<dbReference type="InterPro" id="IPR046357">
    <property type="entry name" value="PPIase_dom_sf"/>
</dbReference>
<dbReference type="PANTHER" id="PTHR47637">
    <property type="entry name" value="CHAPERONE SURA"/>
    <property type="match status" value="1"/>
</dbReference>
<keyword evidence="10" id="KW-1185">Reference proteome</keyword>
<feature type="domain" description="PpiC" evidence="8">
    <location>
        <begin position="208"/>
        <end position="309"/>
    </location>
</feature>
<dbReference type="SUPFAM" id="SSF109998">
    <property type="entry name" value="Triger factor/SurA peptide-binding domain-like"/>
    <property type="match status" value="1"/>
</dbReference>
<feature type="chain" id="PRO_5011802268" description="Chaperone SurA" evidence="7">
    <location>
        <begin position="25"/>
        <end position="468"/>
    </location>
</feature>
<organism evidence="9 10">
    <name type="scientific">Oryzisolibacter propanilivorax</name>
    <dbReference type="NCBI Taxonomy" id="1527607"/>
    <lineage>
        <taxon>Bacteria</taxon>
        <taxon>Pseudomonadati</taxon>
        <taxon>Pseudomonadota</taxon>
        <taxon>Betaproteobacteria</taxon>
        <taxon>Burkholderiales</taxon>
        <taxon>Comamonadaceae</taxon>
        <taxon>Oryzisolibacter</taxon>
    </lineage>
</organism>
<evidence type="ECO:0000256" key="1">
    <source>
        <dbReference type="ARBA" id="ARBA00022729"/>
    </source>
</evidence>
<dbReference type="PANTHER" id="PTHR47637:SF1">
    <property type="entry name" value="CHAPERONE SURA"/>
    <property type="match status" value="1"/>
</dbReference>
<dbReference type="InterPro" id="IPR023034">
    <property type="entry name" value="PPIase_SurA"/>
</dbReference>
<reference evidence="10" key="1">
    <citation type="submission" date="2016-10" db="EMBL/GenBank/DDBJ databases">
        <authorList>
            <person name="Varghese N."/>
            <person name="Submissions S."/>
        </authorList>
    </citation>
    <scope>NUCLEOTIDE SEQUENCE [LARGE SCALE GENOMIC DNA]</scope>
    <source>
        <strain evidence="10">EPL6</strain>
    </source>
</reference>
<protein>
    <recommendedName>
        <fullName evidence="7">Chaperone SurA</fullName>
    </recommendedName>
    <alternativeName>
        <fullName evidence="7">Peptidyl-prolyl cis-trans isomerase SurA</fullName>
        <shortName evidence="7">PPIase SurA</shortName>
        <ecNumber evidence="7">5.2.1.8</ecNumber>
    </alternativeName>
    <alternativeName>
        <fullName evidence="7">Rotamase SurA</fullName>
    </alternativeName>
</protein>
<evidence type="ECO:0000259" key="8">
    <source>
        <dbReference type="PROSITE" id="PS50198"/>
    </source>
</evidence>
<proteinExistence type="inferred from homology"/>
<dbReference type="GO" id="GO:0043165">
    <property type="term" value="P:Gram-negative-bacterium-type cell outer membrane assembly"/>
    <property type="evidence" value="ECO:0007669"/>
    <property type="project" value="InterPro"/>
</dbReference>
<comment type="domain">
    <text evidence="7">The PPIase activity resides only in the second parvulin domain. The N-terminal region and the C-terminal tail are necessary and sufficient for the chaperone activity of SurA. The PPIase activity is dispensable for SurA to function as a chaperone. The N-terminal region and the C-terminal tail are also required for porin recognition.</text>
</comment>
<comment type="catalytic activity">
    <reaction evidence="7">
        <text>[protein]-peptidylproline (omega=180) = [protein]-peptidylproline (omega=0)</text>
        <dbReference type="Rhea" id="RHEA:16237"/>
        <dbReference type="Rhea" id="RHEA-COMP:10747"/>
        <dbReference type="Rhea" id="RHEA-COMP:10748"/>
        <dbReference type="ChEBI" id="CHEBI:83833"/>
        <dbReference type="ChEBI" id="CHEBI:83834"/>
        <dbReference type="EC" id="5.2.1.8"/>
    </reaction>
</comment>
<keyword evidence="4 7" id="KW-0697">Rotamase</keyword>
<name>A0A1G9QP00_9BURK</name>
<keyword evidence="1 7" id="KW-0732">Signal</keyword>
<dbReference type="GO" id="GO:0003755">
    <property type="term" value="F:peptidyl-prolyl cis-trans isomerase activity"/>
    <property type="evidence" value="ECO:0007669"/>
    <property type="project" value="UniProtKB-UniRule"/>
</dbReference>
<gene>
    <name evidence="7" type="primary">surA</name>
    <name evidence="9" type="ORF">SAMN05428957_102468</name>
</gene>
<keyword evidence="3 7" id="KW-0574">Periplasm</keyword>
<comment type="function">
    <text evidence="7">Chaperone involved in the correct folding and assembly of outer membrane proteins. Recognizes specific patterns of aromatic residues and the orientation of their side chains, which are found more frequently in integral outer membrane proteins. May act in both early periplasmic and late outer membrane-associated steps of protein maturation.</text>
</comment>
<evidence type="ECO:0000256" key="4">
    <source>
        <dbReference type="ARBA" id="ARBA00023110"/>
    </source>
</evidence>
<dbReference type="PROSITE" id="PS01096">
    <property type="entry name" value="PPIC_PPIASE_1"/>
    <property type="match status" value="1"/>
</dbReference>
<dbReference type="AlphaFoldDB" id="A0A1G9QP00"/>